<evidence type="ECO:0000313" key="1">
    <source>
        <dbReference type="EMBL" id="HAT1588353.1"/>
    </source>
</evidence>
<dbReference type="AlphaFoldDB" id="A0A8H9NZK6"/>
<dbReference type="Proteomes" id="UP000864563">
    <property type="component" value="Unassembled WGS sequence"/>
</dbReference>
<dbReference type="NCBIfam" id="TIGR03352">
    <property type="entry name" value="VI_chp_3"/>
    <property type="match status" value="1"/>
</dbReference>
<dbReference type="PANTHER" id="PTHR37625">
    <property type="entry name" value="OUTER MEMBRANE LIPOPROTEIN-RELATED"/>
    <property type="match status" value="1"/>
</dbReference>
<dbReference type="EMBL" id="DACSDU010000030">
    <property type="protein sequence ID" value="HAT1588353.1"/>
    <property type="molecule type" value="Genomic_DNA"/>
</dbReference>
<dbReference type="RefSeq" id="WP_094464947.1">
    <property type="nucleotide sequence ID" value="NZ_CABMNX010000001.1"/>
</dbReference>
<reference evidence="1" key="1">
    <citation type="journal article" date="2018" name="Genome Biol.">
        <title>SKESA: strategic k-mer extension for scrupulous assemblies.</title>
        <authorList>
            <person name="Souvorov A."/>
            <person name="Agarwala R."/>
            <person name="Lipman D.J."/>
        </authorList>
    </citation>
    <scope>NUCLEOTIDE SEQUENCE</scope>
    <source>
        <strain evidence="1">YDC697-2</strain>
    </source>
</reference>
<dbReference type="Pfam" id="PF12790">
    <property type="entry name" value="T6SS-SciN"/>
    <property type="match status" value="1"/>
</dbReference>
<dbReference type="InterPro" id="IPR038706">
    <property type="entry name" value="Type_VI_SciN-like_sf"/>
</dbReference>
<proteinExistence type="predicted"/>
<reference evidence="1" key="2">
    <citation type="submission" date="2020-11" db="EMBL/GenBank/DDBJ databases">
        <authorList>
            <consortium name="NCBI Pathogen Detection Project"/>
        </authorList>
    </citation>
    <scope>NUCLEOTIDE SEQUENCE</scope>
    <source>
        <strain evidence="1">YDC697-2</strain>
    </source>
</reference>
<dbReference type="KEGG" id="cfar:CI104_05615"/>
<dbReference type="PANTHER" id="PTHR37625:SF4">
    <property type="entry name" value="OUTER MEMBRANE LIPOPROTEIN"/>
    <property type="match status" value="1"/>
</dbReference>
<gene>
    <name evidence="1" type="primary">tssJ</name>
    <name evidence="1" type="ORF">I8Y00_004754</name>
</gene>
<dbReference type="OrthoDB" id="5471061at2"/>
<name>A0A8H9NZK6_9ENTR</name>
<protein>
    <submittedName>
        <fullName evidence="1">Type VI secretion system lipoprotein TssJ</fullName>
    </submittedName>
</protein>
<dbReference type="Gene3D" id="2.60.40.4150">
    <property type="entry name" value="Type VI secretion system, lipoprotein SciN"/>
    <property type="match status" value="1"/>
</dbReference>
<comment type="caution">
    <text evidence="1">The sequence shown here is derived from an EMBL/GenBank/DDBJ whole genome shotgun (WGS) entry which is preliminary data.</text>
</comment>
<accession>A0A8H9NZK6</accession>
<keyword evidence="1" id="KW-0449">Lipoprotein</keyword>
<dbReference type="InterPro" id="IPR017734">
    <property type="entry name" value="T6SS_SciN"/>
</dbReference>
<sequence length="159" mass="17713">MSLLSGCGSNSDKPPAHELLQLDLTVTASDNVNPDSQEKAAPIEVRIYELKNDAAFTAADYWSLQDKDKVVLADDLLHRDSFILRPGEVKTLRRPLNTQTTALGVLAGYRNLGKSVWREIYTTPEAPESAWYSRMVPGKKVLLDAKLEQSTIVITERDK</sequence>
<organism evidence="1">
    <name type="scientific">Citrobacter farmeri</name>
    <dbReference type="NCBI Taxonomy" id="67824"/>
    <lineage>
        <taxon>Bacteria</taxon>
        <taxon>Pseudomonadati</taxon>
        <taxon>Pseudomonadota</taxon>
        <taxon>Gammaproteobacteria</taxon>
        <taxon>Enterobacterales</taxon>
        <taxon>Enterobacteriaceae</taxon>
        <taxon>Citrobacter</taxon>
    </lineage>
</organism>